<keyword evidence="9" id="KW-0732">Signal</keyword>
<dbReference type="InterPro" id="IPR050597">
    <property type="entry name" value="Cytochrome_c_Oxidase_Subunit"/>
</dbReference>
<keyword evidence="6" id="KW-0249">Electron transport</keyword>
<evidence type="ECO:0000256" key="6">
    <source>
        <dbReference type="ARBA" id="ARBA00022982"/>
    </source>
</evidence>
<dbReference type="InterPro" id="IPR009056">
    <property type="entry name" value="Cyt_c-like_dom"/>
</dbReference>
<comment type="subcellular location">
    <subcellularLocation>
        <location evidence="1">Periplasm</location>
    </subcellularLocation>
</comment>
<sequence length="200" mass="20851">MKKVLVGMLVAVGATSVAMAQGNADAGKELTAVCAACHAADGNSLAPTFPKLAGQQEKYLLKQLTDIKSGNRKVTEMTGLLDNLTDQNLADIAAYFANNSVVVGQADAALVEAGKAIYRTGNPKTGVPACTACHGPTGQGLGSAAFPALSGQHADYTKSQLKAFQTQERSNDPANIMRGIAFKMNDREIEAVASYIQGLY</sequence>
<dbReference type="PROSITE" id="PS51007">
    <property type="entry name" value="CYTC"/>
    <property type="match status" value="2"/>
</dbReference>
<accession>A0ABT4JZ15</accession>
<evidence type="ECO:0000256" key="7">
    <source>
        <dbReference type="ARBA" id="ARBA00023004"/>
    </source>
</evidence>
<dbReference type="PANTHER" id="PTHR33751:SF9">
    <property type="entry name" value="CYTOCHROME C4"/>
    <property type="match status" value="1"/>
</dbReference>
<dbReference type="SUPFAM" id="SSF46626">
    <property type="entry name" value="Cytochrome c"/>
    <property type="match status" value="2"/>
</dbReference>
<feature type="signal peptide" evidence="9">
    <location>
        <begin position="1"/>
        <end position="20"/>
    </location>
</feature>
<evidence type="ECO:0000256" key="4">
    <source>
        <dbReference type="ARBA" id="ARBA00022723"/>
    </source>
</evidence>
<dbReference type="InterPro" id="IPR036909">
    <property type="entry name" value="Cyt_c-like_dom_sf"/>
</dbReference>
<dbReference type="PRINTS" id="PR00605">
    <property type="entry name" value="CYTCHROMECIC"/>
</dbReference>
<evidence type="ECO:0000256" key="8">
    <source>
        <dbReference type="PROSITE-ProRule" id="PRU00433"/>
    </source>
</evidence>
<organism evidence="11 12">
    <name type="scientific">Marinomonas phaeophyticola</name>
    <dbReference type="NCBI Taxonomy" id="3004091"/>
    <lineage>
        <taxon>Bacteria</taxon>
        <taxon>Pseudomonadati</taxon>
        <taxon>Pseudomonadota</taxon>
        <taxon>Gammaproteobacteria</taxon>
        <taxon>Oceanospirillales</taxon>
        <taxon>Oceanospirillaceae</taxon>
        <taxon>Marinomonas</taxon>
    </lineage>
</organism>
<keyword evidence="3 8" id="KW-0349">Heme</keyword>
<feature type="domain" description="Cytochrome c" evidence="10">
    <location>
        <begin position="109"/>
        <end position="200"/>
    </location>
</feature>
<evidence type="ECO:0000256" key="5">
    <source>
        <dbReference type="ARBA" id="ARBA00022764"/>
    </source>
</evidence>
<keyword evidence="12" id="KW-1185">Reference proteome</keyword>
<dbReference type="Proteomes" id="UP001149719">
    <property type="component" value="Unassembled WGS sequence"/>
</dbReference>
<dbReference type="Gene3D" id="1.10.760.10">
    <property type="entry name" value="Cytochrome c-like domain"/>
    <property type="match status" value="2"/>
</dbReference>
<evidence type="ECO:0000313" key="12">
    <source>
        <dbReference type="Proteomes" id="UP001149719"/>
    </source>
</evidence>
<feature type="chain" id="PRO_5046192753" evidence="9">
    <location>
        <begin position="21"/>
        <end position="200"/>
    </location>
</feature>
<keyword evidence="4 8" id="KW-0479">Metal-binding</keyword>
<dbReference type="EMBL" id="JAPUBN010000024">
    <property type="protein sequence ID" value="MCZ2723574.1"/>
    <property type="molecule type" value="Genomic_DNA"/>
</dbReference>
<dbReference type="RefSeq" id="WP_269127710.1">
    <property type="nucleotide sequence ID" value="NZ_JAPUBN010000024.1"/>
</dbReference>
<name>A0ABT4JZ15_9GAMM</name>
<feature type="domain" description="Cytochrome c" evidence="10">
    <location>
        <begin position="22"/>
        <end position="100"/>
    </location>
</feature>
<evidence type="ECO:0000256" key="3">
    <source>
        <dbReference type="ARBA" id="ARBA00022617"/>
    </source>
</evidence>
<keyword evidence="5" id="KW-0574">Periplasm</keyword>
<dbReference type="InterPro" id="IPR024167">
    <property type="entry name" value="Cytochrome_c4-like"/>
</dbReference>
<reference evidence="11" key="1">
    <citation type="submission" date="2022-12" db="EMBL/GenBank/DDBJ databases">
        <title>Marinomonas 15G1-11 sp. nov, isolated from marine algae.</title>
        <authorList>
            <person name="Butt M."/>
            <person name="Choi D.G."/>
            <person name="Kim J.M."/>
            <person name="Lee J.K."/>
            <person name="Baek J.H."/>
            <person name="Jeon C.O."/>
        </authorList>
    </citation>
    <scope>NUCLEOTIDE SEQUENCE</scope>
    <source>
        <strain evidence="11">15G1-11</strain>
    </source>
</reference>
<dbReference type="PIRSF" id="PIRSF000005">
    <property type="entry name" value="Cytochrome_c4"/>
    <property type="match status" value="1"/>
</dbReference>
<dbReference type="Pfam" id="PF00034">
    <property type="entry name" value="Cytochrom_C"/>
    <property type="match status" value="2"/>
</dbReference>
<dbReference type="InterPro" id="IPR008168">
    <property type="entry name" value="Cyt_C_IC"/>
</dbReference>
<evidence type="ECO:0000313" key="11">
    <source>
        <dbReference type="EMBL" id="MCZ2723574.1"/>
    </source>
</evidence>
<dbReference type="PANTHER" id="PTHR33751">
    <property type="entry name" value="CBB3-TYPE CYTOCHROME C OXIDASE SUBUNIT FIXP"/>
    <property type="match status" value="1"/>
</dbReference>
<keyword evidence="2" id="KW-0813">Transport</keyword>
<proteinExistence type="predicted"/>
<protein>
    <submittedName>
        <fullName evidence="11">C-type cytochrome</fullName>
    </submittedName>
</protein>
<evidence type="ECO:0000259" key="10">
    <source>
        <dbReference type="PROSITE" id="PS51007"/>
    </source>
</evidence>
<gene>
    <name evidence="11" type="ORF">O1D97_18650</name>
</gene>
<evidence type="ECO:0000256" key="1">
    <source>
        <dbReference type="ARBA" id="ARBA00004418"/>
    </source>
</evidence>
<evidence type="ECO:0000256" key="2">
    <source>
        <dbReference type="ARBA" id="ARBA00022448"/>
    </source>
</evidence>
<evidence type="ECO:0000256" key="9">
    <source>
        <dbReference type="SAM" id="SignalP"/>
    </source>
</evidence>
<comment type="caution">
    <text evidence="11">The sequence shown here is derived from an EMBL/GenBank/DDBJ whole genome shotgun (WGS) entry which is preliminary data.</text>
</comment>
<keyword evidence="7 8" id="KW-0408">Iron</keyword>